<name>A0A645BFD2_9ZZZZ</name>
<accession>A0A645BFD2</accession>
<comment type="caution">
    <text evidence="1">The sequence shown here is derived from an EMBL/GenBank/DDBJ whole genome shotgun (WGS) entry which is preliminary data.</text>
</comment>
<protein>
    <recommendedName>
        <fullName evidence="2">Transposase</fullName>
    </recommendedName>
</protein>
<dbReference type="Pfam" id="PF01527">
    <property type="entry name" value="HTH_Tnp_1"/>
    <property type="match status" value="1"/>
</dbReference>
<evidence type="ECO:0008006" key="2">
    <source>
        <dbReference type="Google" id="ProtNLM"/>
    </source>
</evidence>
<proteinExistence type="predicted"/>
<evidence type="ECO:0000313" key="1">
    <source>
        <dbReference type="EMBL" id="MPM64052.1"/>
    </source>
</evidence>
<dbReference type="GO" id="GO:0006313">
    <property type="term" value="P:DNA transposition"/>
    <property type="evidence" value="ECO:0007669"/>
    <property type="project" value="InterPro"/>
</dbReference>
<dbReference type="InterPro" id="IPR002514">
    <property type="entry name" value="Transposase_8"/>
</dbReference>
<organism evidence="1">
    <name type="scientific">bioreactor metagenome</name>
    <dbReference type="NCBI Taxonomy" id="1076179"/>
    <lineage>
        <taxon>unclassified sequences</taxon>
        <taxon>metagenomes</taxon>
        <taxon>ecological metagenomes</taxon>
    </lineage>
</organism>
<dbReference type="AlphaFoldDB" id="A0A645BFD2"/>
<dbReference type="GO" id="GO:0003677">
    <property type="term" value="F:DNA binding"/>
    <property type="evidence" value="ECO:0007669"/>
    <property type="project" value="InterPro"/>
</dbReference>
<dbReference type="GO" id="GO:0004803">
    <property type="term" value="F:transposase activity"/>
    <property type="evidence" value="ECO:0007669"/>
    <property type="project" value="InterPro"/>
</dbReference>
<dbReference type="SUPFAM" id="SSF46689">
    <property type="entry name" value="Homeodomain-like"/>
    <property type="match status" value="1"/>
</dbReference>
<dbReference type="EMBL" id="VSSQ01019747">
    <property type="protein sequence ID" value="MPM64052.1"/>
    <property type="molecule type" value="Genomic_DNA"/>
</dbReference>
<dbReference type="InterPro" id="IPR009057">
    <property type="entry name" value="Homeodomain-like_sf"/>
</dbReference>
<sequence length="96" mass="11142">MGKRERYSSVFKSRVAIEAIKEKETLRELSERFNVSIMTISKWKSEFLENSAKVFDSGQFATDDKEKEIEQLHTKIGQLTMERDFFVSACKKAGLK</sequence>
<reference evidence="1" key="1">
    <citation type="submission" date="2019-08" db="EMBL/GenBank/DDBJ databases">
        <authorList>
            <person name="Kucharzyk K."/>
            <person name="Murdoch R.W."/>
            <person name="Higgins S."/>
            <person name="Loffler F."/>
        </authorList>
    </citation>
    <scope>NUCLEOTIDE SEQUENCE</scope>
</reference>
<gene>
    <name evidence="1" type="ORF">SDC9_110938</name>
</gene>